<dbReference type="SUPFAM" id="SSF54695">
    <property type="entry name" value="POZ domain"/>
    <property type="match status" value="1"/>
</dbReference>
<dbReference type="EMBL" id="BTSY01000005">
    <property type="protein sequence ID" value="GMT30024.1"/>
    <property type="molecule type" value="Genomic_DNA"/>
</dbReference>
<accession>A0AAV5WJQ1</accession>
<dbReference type="InterPro" id="IPR000210">
    <property type="entry name" value="BTB/POZ_dom"/>
</dbReference>
<proteinExistence type="predicted"/>
<evidence type="ECO:0000313" key="3">
    <source>
        <dbReference type="Proteomes" id="UP001432322"/>
    </source>
</evidence>
<dbReference type="PANTHER" id="PTHR47022:SF1">
    <property type="entry name" value="BTB AND MATH DOMAIN-CONTAINING PROTEIN 36-RELATED"/>
    <property type="match status" value="1"/>
</dbReference>
<evidence type="ECO:0000259" key="1">
    <source>
        <dbReference type="PROSITE" id="PS50097"/>
    </source>
</evidence>
<sequence length="174" mass="20034">IDHTTPLVGRNNVVLAVEAKKLHVSKDCLAVHSPVFDALFFRGFEEKDKEEIELRDVGYKEMVDLLNVIHPTGIDINAPTLSHILVLADRFQIQGVLKRAESYLIRSTQFETIAKLKFADDYRLNRLLVRFLKALKVISFLCYFIINSIFQPTPEYEEFSDKTKAAICDRMMDL</sequence>
<evidence type="ECO:0000313" key="2">
    <source>
        <dbReference type="EMBL" id="GMT30024.1"/>
    </source>
</evidence>
<feature type="non-terminal residue" evidence="2">
    <location>
        <position position="1"/>
    </location>
</feature>
<dbReference type="InterPro" id="IPR011333">
    <property type="entry name" value="SKP1/BTB/POZ_sf"/>
</dbReference>
<dbReference type="CDD" id="cd01165">
    <property type="entry name" value="BTB_POZ"/>
    <property type="match status" value="1"/>
</dbReference>
<gene>
    <name evidence="2" type="ORF">PFISCL1PPCAC_21321</name>
</gene>
<comment type="caution">
    <text evidence="2">The sequence shown here is derived from an EMBL/GenBank/DDBJ whole genome shotgun (WGS) entry which is preliminary data.</text>
</comment>
<dbReference type="Gene3D" id="3.30.710.10">
    <property type="entry name" value="Potassium Channel Kv1.1, Chain A"/>
    <property type="match status" value="1"/>
</dbReference>
<dbReference type="AlphaFoldDB" id="A0AAV5WJQ1"/>
<protein>
    <recommendedName>
        <fullName evidence="1">BTB domain-containing protein</fullName>
    </recommendedName>
</protein>
<dbReference type="Pfam" id="PF00651">
    <property type="entry name" value="BTB"/>
    <property type="match status" value="1"/>
</dbReference>
<organism evidence="2 3">
    <name type="scientific">Pristionchus fissidentatus</name>
    <dbReference type="NCBI Taxonomy" id="1538716"/>
    <lineage>
        <taxon>Eukaryota</taxon>
        <taxon>Metazoa</taxon>
        <taxon>Ecdysozoa</taxon>
        <taxon>Nematoda</taxon>
        <taxon>Chromadorea</taxon>
        <taxon>Rhabditida</taxon>
        <taxon>Rhabditina</taxon>
        <taxon>Diplogasteromorpha</taxon>
        <taxon>Diplogasteroidea</taxon>
        <taxon>Neodiplogasteridae</taxon>
        <taxon>Pristionchus</taxon>
    </lineage>
</organism>
<dbReference type="PROSITE" id="PS50097">
    <property type="entry name" value="BTB"/>
    <property type="match status" value="1"/>
</dbReference>
<feature type="non-terminal residue" evidence="2">
    <location>
        <position position="174"/>
    </location>
</feature>
<dbReference type="PANTHER" id="PTHR47022">
    <property type="entry name" value="BTB AND MATH DOMAIN-CONTAINING PROTEIN 36-RELATED"/>
    <property type="match status" value="1"/>
</dbReference>
<dbReference type="Proteomes" id="UP001432322">
    <property type="component" value="Unassembled WGS sequence"/>
</dbReference>
<reference evidence="2" key="1">
    <citation type="submission" date="2023-10" db="EMBL/GenBank/DDBJ databases">
        <title>Genome assembly of Pristionchus species.</title>
        <authorList>
            <person name="Yoshida K."/>
            <person name="Sommer R.J."/>
        </authorList>
    </citation>
    <scope>NUCLEOTIDE SEQUENCE</scope>
    <source>
        <strain evidence="2">RS5133</strain>
    </source>
</reference>
<feature type="domain" description="BTB" evidence="1">
    <location>
        <begin position="11"/>
        <end position="78"/>
    </location>
</feature>
<dbReference type="SMART" id="SM00225">
    <property type="entry name" value="BTB"/>
    <property type="match status" value="1"/>
</dbReference>
<name>A0AAV5WJQ1_9BILA</name>
<keyword evidence="3" id="KW-1185">Reference proteome</keyword>